<dbReference type="PANTHER" id="PTHR32325">
    <property type="entry name" value="BETA-ELIMINATING LYASE-LIKE PROTEIN-RELATED"/>
    <property type="match status" value="1"/>
</dbReference>
<protein>
    <submittedName>
        <fullName evidence="5">Tryptophanase</fullName>
    </submittedName>
</protein>
<evidence type="ECO:0000256" key="2">
    <source>
        <dbReference type="ARBA" id="ARBA00009721"/>
    </source>
</evidence>
<dbReference type="NCBIfam" id="NF009709">
    <property type="entry name" value="PRK13238.1"/>
    <property type="match status" value="1"/>
</dbReference>
<dbReference type="EMBL" id="JBHLTC010000012">
    <property type="protein sequence ID" value="MFC0624534.1"/>
    <property type="molecule type" value="Genomic_DNA"/>
</dbReference>
<evidence type="ECO:0000313" key="6">
    <source>
        <dbReference type="Proteomes" id="UP001589890"/>
    </source>
</evidence>
<dbReference type="Proteomes" id="UP001589890">
    <property type="component" value="Unassembled WGS sequence"/>
</dbReference>
<dbReference type="PANTHER" id="PTHR32325:SF4">
    <property type="entry name" value="TRYPTOPHANASE"/>
    <property type="match status" value="1"/>
</dbReference>
<dbReference type="Pfam" id="PF01212">
    <property type="entry name" value="Beta_elim_lyase"/>
    <property type="match status" value="1"/>
</dbReference>
<dbReference type="InterPro" id="IPR015421">
    <property type="entry name" value="PyrdxlP-dep_Trfase_major"/>
</dbReference>
<keyword evidence="3" id="KW-0663">Pyridoxal phosphate</keyword>
<dbReference type="InterPro" id="IPR015424">
    <property type="entry name" value="PyrdxlP-dep_Trfase"/>
</dbReference>
<keyword evidence="6" id="KW-1185">Reference proteome</keyword>
<dbReference type="Gene3D" id="3.40.640.10">
    <property type="entry name" value="Type I PLP-dependent aspartate aminotransferase-like (Major domain)"/>
    <property type="match status" value="1"/>
</dbReference>
<evidence type="ECO:0000313" key="5">
    <source>
        <dbReference type="EMBL" id="MFC0624534.1"/>
    </source>
</evidence>
<dbReference type="RefSeq" id="WP_380046014.1">
    <property type="nucleotide sequence ID" value="NZ_JBHLTC010000012.1"/>
</dbReference>
<dbReference type="InterPro" id="IPR015422">
    <property type="entry name" value="PyrdxlP-dep_Trfase_small"/>
</dbReference>
<comment type="cofactor">
    <cofactor evidence="1">
        <name>pyridoxal 5'-phosphate</name>
        <dbReference type="ChEBI" id="CHEBI:597326"/>
    </cofactor>
</comment>
<feature type="domain" description="Aromatic amino acid beta-eliminating lyase/threonine aldolase" evidence="4">
    <location>
        <begin position="46"/>
        <end position="407"/>
    </location>
</feature>
<evidence type="ECO:0000259" key="4">
    <source>
        <dbReference type="Pfam" id="PF01212"/>
    </source>
</evidence>
<comment type="similarity">
    <text evidence="2">Belongs to the beta-eliminating lyase family.</text>
</comment>
<proteinExistence type="inferred from homology"/>
<dbReference type="InterPro" id="IPR001597">
    <property type="entry name" value="ArAA_b-elim_lyase/Thr_aldolase"/>
</dbReference>
<gene>
    <name evidence="5" type="ORF">ACFFGN_10715</name>
</gene>
<comment type="caution">
    <text evidence="5">The sequence shown here is derived from an EMBL/GenBank/DDBJ whole genome shotgun (WGS) entry which is preliminary data.</text>
</comment>
<dbReference type="SUPFAM" id="SSF53383">
    <property type="entry name" value="PLP-dependent transferases"/>
    <property type="match status" value="1"/>
</dbReference>
<sequence>MTAFMEPFRIKSVEPIAFPTAAERRAALEAAGYNLFKIDADQITIDLLTDSGTGAMSAAQWSALLSGDESYAGARSFRRFESVVRDLTGFAEVLPVHQGRAAERLVLSALLKPGQASVSNTHFDTTRAHVELAGGKAVDLPAPDGGNIDLVRLRASFATEDVACVVLTVTNNGLGGKPVLMENIRATRAICDEFGVPLTLDAARFAENAYLITELEPEFTGHSPRKVAELMFRSADIIWASLKKDGIANIGGLVALNDPDLAARCRLELIAYEGFPTYGGLAGRDLDALAQGLLEVTEPSYLRYRAESARWFGEALRAVGMPVVEPVGLHAVYIDAGELLPGRNLPANALLAELYLEGGIRASELGTLAFGRVDPAGGPDIPSARELVRFCLPRRVYTRSHLEYVVEAAAAVVKRAEAIPGYRIVHQDPVMRHFTARLAPML</sequence>
<dbReference type="Gene3D" id="3.90.1150.10">
    <property type="entry name" value="Aspartate Aminotransferase, domain 1"/>
    <property type="match status" value="1"/>
</dbReference>
<evidence type="ECO:0000256" key="1">
    <source>
        <dbReference type="ARBA" id="ARBA00001933"/>
    </source>
</evidence>
<reference evidence="5 6" key="1">
    <citation type="submission" date="2024-09" db="EMBL/GenBank/DDBJ databases">
        <authorList>
            <person name="Sun Q."/>
            <person name="Mori K."/>
        </authorList>
    </citation>
    <scope>NUCLEOTIDE SEQUENCE [LARGE SCALE GENOMIC DNA]</scope>
    <source>
        <strain evidence="5 6">CGMCC 1.15906</strain>
    </source>
</reference>
<name>A0ABV6QIS2_9ACTN</name>
<organism evidence="5 6">
    <name type="scientific">Kribbella deserti</name>
    <dbReference type="NCBI Taxonomy" id="1926257"/>
    <lineage>
        <taxon>Bacteria</taxon>
        <taxon>Bacillati</taxon>
        <taxon>Actinomycetota</taxon>
        <taxon>Actinomycetes</taxon>
        <taxon>Propionibacteriales</taxon>
        <taxon>Kribbellaceae</taxon>
        <taxon>Kribbella</taxon>
    </lineage>
</organism>
<evidence type="ECO:0000256" key="3">
    <source>
        <dbReference type="ARBA" id="ARBA00022898"/>
    </source>
</evidence>
<accession>A0ABV6QIS2</accession>